<sequence length="100" mass="11621">MHDTWSDHEMWVYECLACMTSWDEQFEVRHYDDGHGGEAAVYERGGQRCTTPWTDHVCPNCQSQNIKVFSKPLGRQAEVPKARADGDVAMVFHLRRLHAW</sequence>
<evidence type="ECO:0000313" key="1">
    <source>
        <dbReference type="EMBL" id="MUN40007.1"/>
    </source>
</evidence>
<comment type="caution">
    <text evidence="1">The sequence shown here is derived from an EMBL/GenBank/DDBJ whole genome shotgun (WGS) entry which is preliminary data.</text>
</comment>
<reference evidence="1 2" key="1">
    <citation type="submission" date="2019-11" db="EMBL/GenBank/DDBJ databases">
        <authorList>
            <person name="Cao P."/>
        </authorList>
    </citation>
    <scope>NUCLEOTIDE SEQUENCE [LARGE SCALE GENOMIC DNA]</scope>
    <source>
        <strain evidence="1 2">NEAU-AAG5</strain>
    </source>
</reference>
<dbReference type="RefSeq" id="WP_156219111.1">
    <property type="nucleotide sequence ID" value="NZ_WOFH01000009.1"/>
</dbReference>
<keyword evidence="2" id="KW-1185">Reference proteome</keyword>
<proteinExistence type="predicted"/>
<gene>
    <name evidence="1" type="ORF">GNZ18_25930</name>
</gene>
<evidence type="ECO:0008006" key="3">
    <source>
        <dbReference type="Google" id="ProtNLM"/>
    </source>
</evidence>
<name>A0A7K1L6F9_9ACTN</name>
<evidence type="ECO:0000313" key="2">
    <source>
        <dbReference type="Proteomes" id="UP000432015"/>
    </source>
</evidence>
<organism evidence="1 2">
    <name type="scientific">Actinomadura litoris</name>
    <dbReference type="NCBI Taxonomy" id="2678616"/>
    <lineage>
        <taxon>Bacteria</taxon>
        <taxon>Bacillati</taxon>
        <taxon>Actinomycetota</taxon>
        <taxon>Actinomycetes</taxon>
        <taxon>Streptosporangiales</taxon>
        <taxon>Thermomonosporaceae</taxon>
        <taxon>Actinomadura</taxon>
    </lineage>
</organism>
<accession>A0A7K1L6F9</accession>
<dbReference type="Proteomes" id="UP000432015">
    <property type="component" value="Unassembled WGS sequence"/>
</dbReference>
<dbReference type="EMBL" id="WOFH01000009">
    <property type="protein sequence ID" value="MUN40007.1"/>
    <property type="molecule type" value="Genomic_DNA"/>
</dbReference>
<dbReference type="AlphaFoldDB" id="A0A7K1L6F9"/>
<protein>
    <recommendedName>
        <fullName evidence="3">C2H2-type domain-containing protein</fullName>
    </recommendedName>
</protein>